<proteinExistence type="predicted"/>
<sequence>MALRVPSINTDPDPVFTSYLQRDEPPPHQAPMTPPCGAEAAPALRIVQLRRLLSTAVSLSQAPWLPRRCPAPGLPSLGLPLGTGTTLWLCSPASARLPVQPDPLSVQAKHCTMELRQELCPRWSWKFRGTAGDRAAG</sequence>
<evidence type="ECO:0000313" key="2">
    <source>
        <dbReference type="EMBL" id="KAF5926419.1"/>
    </source>
</evidence>
<reference evidence="2 3" key="1">
    <citation type="journal article" date="2020" name="Mol. Biol. Evol.">
        <title>Interspecific Gene Flow and the Evolution of Specialization in Black and White Rhinoceros.</title>
        <authorList>
            <person name="Moodley Y."/>
            <person name="Westbury M.V."/>
            <person name="Russo I.M."/>
            <person name="Gopalakrishnan S."/>
            <person name="Rakotoarivelo A."/>
            <person name="Olsen R.A."/>
            <person name="Prost S."/>
            <person name="Tunstall T."/>
            <person name="Ryder O.A."/>
            <person name="Dalen L."/>
            <person name="Bruford M.W."/>
        </authorList>
    </citation>
    <scope>NUCLEOTIDE SEQUENCE [LARGE SCALE GENOMIC DNA]</scope>
    <source>
        <strain evidence="2">SBR-YM</strain>
        <tissue evidence="2">Skin</tissue>
    </source>
</reference>
<dbReference type="AlphaFoldDB" id="A0A7J7FEH1"/>
<dbReference type="EMBL" id="JACDTQ010000768">
    <property type="protein sequence ID" value="KAF5926419.1"/>
    <property type="molecule type" value="Genomic_DNA"/>
</dbReference>
<organism evidence="2 3">
    <name type="scientific">Diceros bicornis minor</name>
    <name type="common">South-central black rhinoceros</name>
    <dbReference type="NCBI Taxonomy" id="77932"/>
    <lineage>
        <taxon>Eukaryota</taxon>
        <taxon>Metazoa</taxon>
        <taxon>Chordata</taxon>
        <taxon>Craniata</taxon>
        <taxon>Vertebrata</taxon>
        <taxon>Euteleostomi</taxon>
        <taxon>Mammalia</taxon>
        <taxon>Eutheria</taxon>
        <taxon>Laurasiatheria</taxon>
        <taxon>Perissodactyla</taxon>
        <taxon>Rhinocerotidae</taxon>
        <taxon>Diceros</taxon>
    </lineage>
</organism>
<evidence type="ECO:0000256" key="1">
    <source>
        <dbReference type="SAM" id="MobiDB-lite"/>
    </source>
</evidence>
<dbReference type="Proteomes" id="UP000551758">
    <property type="component" value="Unassembled WGS sequence"/>
</dbReference>
<protein>
    <submittedName>
        <fullName evidence="2">Uncharacterized protein</fullName>
    </submittedName>
</protein>
<comment type="caution">
    <text evidence="2">The sequence shown here is derived from an EMBL/GenBank/DDBJ whole genome shotgun (WGS) entry which is preliminary data.</text>
</comment>
<gene>
    <name evidence="2" type="ORF">HPG69_015617</name>
</gene>
<feature type="region of interest" description="Disordered" evidence="1">
    <location>
        <begin position="1"/>
        <end position="37"/>
    </location>
</feature>
<accession>A0A7J7FEH1</accession>
<evidence type="ECO:0000313" key="3">
    <source>
        <dbReference type="Proteomes" id="UP000551758"/>
    </source>
</evidence>
<keyword evidence="3" id="KW-1185">Reference proteome</keyword>
<name>A0A7J7FEH1_DICBM</name>